<evidence type="ECO:0000256" key="14">
    <source>
        <dbReference type="ARBA" id="ARBA00022989"/>
    </source>
</evidence>
<feature type="domain" description="Cytochrome c" evidence="23">
    <location>
        <begin position="128"/>
        <end position="207"/>
    </location>
</feature>
<evidence type="ECO:0000256" key="19">
    <source>
        <dbReference type="PIRNR" id="PIRNR000006"/>
    </source>
</evidence>
<feature type="binding site" description="covalent" evidence="21">
    <location>
        <position position="144"/>
    </location>
    <ligand>
        <name>heme c</name>
        <dbReference type="ChEBI" id="CHEBI:61717"/>
        <label>1</label>
    </ligand>
</feature>
<evidence type="ECO:0000313" key="24">
    <source>
        <dbReference type="EMBL" id="AOS97344.1"/>
    </source>
</evidence>
<keyword evidence="16 19" id="KW-0408">Iron</keyword>
<dbReference type="Pfam" id="PF13442">
    <property type="entry name" value="Cytochrome_CBB3"/>
    <property type="match status" value="2"/>
</dbReference>
<dbReference type="InterPro" id="IPR038414">
    <property type="entry name" value="CcoP_N_sf"/>
</dbReference>
<gene>
    <name evidence="24" type="primary">ccoP2</name>
    <name evidence="24" type="ORF">AUP74_01914</name>
</gene>
<keyword evidence="17 19" id="KW-0406">Ion transport</keyword>
<evidence type="ECO:0000256" key="10">
    <source>
        <dbReference type="ARBA" id="ARBA00022723"/>
    </source>
</evidence>
<keyword evidence="9 22" id="KW-0812">Transmembrane</keyword>
<dbReference type="InterPro" id="IPR032858">
    <property type="entry name" value="CcoP_N"/>
</dbReference>
<dbReference type="GO" id="GO:1902600">
    <property type="term" value="P:proton transmembrane transport"/>
    <property type="evidence" value="ECO:0007669"/>
    <property type="project" value="UniProtKB-KW"/>
</dbReference>
<dbReference type="AlphaFoldDB" id="A0A1C9W863"/>
<evidence type="ECO:0000256" key="3">
    <source>
        <dbReference type="ARBA" id="ARBA00006113"/>
    </source>
</evidence>
<dbReference type="InterPro" id="IPR050597">
    <property type="entry name" value="Cytochrome_c_Oxidase_Subunit"/>
</dbReference>
<dbReference type="PROSITE" id="PS51007">
    <property type="entry name" value="CYTC"/>
    <property type="match status" value="2"/>
</dbReference>
<comment type="cofactor">
    <cofactor evidence="19 21">
        <name>heme c</name>
        <dbReference type="ChEBI" id="CHEBI:61717"/>
    </cofactor>
    <text evidence="19 21">Binds 2 heme C groups per subunit.</text>
</comment>
<feature type="binding site" description="covalent" evidence="21">
    <location>
        <position position="141"/>
    </location>
    <ligand>
        <name>heme c</name>
        <dbReference type="ChEBI" id="CHEBI:61717"/>
        <label>1</label>
    </ligand>
</feature>
<keyword evidence="11" id="KW-0677">Repeat</keyword>
<accession>A0A1C9W863</accession>
<keyword evidence="7 19" id="KW-0349">Heme</keyword>
<keyword evidence="10 19" id="KW-0479">Metal-binding</keyword>
<keyword evidence="12 19" id="KW-0375">Hydrogen ion transport</keyword>
<feature type="binding site" description="axial binding residue" evidence="20">
    <location>
        <position position="184"/>
    </location>
    <ligand>
        <name>heme c</name>
        <dbReference type="ChEBI" id="CHEBI:61717"/>
        <label>2</label>
    </ligand>
    <ligandPart>
        <name>Fe</name>
        <dbReference type="ChEBI" id="CHEBI:18248"/>
    </ligandPart>
</feature>
<evidence type="ECO:0000256" key="15">
    <source>
        <dbReference type="ARBA" id="ARBA00023002"/>
    </source>
</evidence>
<dbReference type="GO" id="GO:0006119">
    <property type="term" value="P:oxidative phosphorylation"/>
    <property type="evidence" value="ECO:0007669"/>
    <property type="project" value="UniProtKB-UniPathway"/>
</dbReference>
<dbReference type="InterPro" id="IPR004678">
    <property type="entry name" value="Cyt_c_oxidase_cbb3_su3"/>
</dbReference>
<dbReference type="PANTHER" id="PTHR33751">
    <property type="entry name" value="CBB3-TYPE CYTOCHROME C OXIDASE SUBUNIT FIXP"/>
    <property type="match status" value="1"/>
</dbReference>
<keyword evidence="18 19" id="KW-0472">Membrane</keyword>
<proteinExistence type="inferred from homology"/>
<evidence type="ECO:0000256" key="16">
    <source>
        <dbReference type="ARBA" id="ARBA00023004"/>
    </source>
</evidence>
<dbReference type="InterPro" id="IPR036909">
    <property type="entry name" value="Cyt_c-like_dom_sf"/>
</dbReference>
<feature type="binding site" description="covalent" evidence="21">
    <location>
        <position position="230"/>
    </location>
    <ligand>
        <name>heme c</name>
        <dbReference type="ChEBI" id="CHEBI:61717"/>
        <label>2</label>
    </ligand>
</feature>
<keyword evidence="13 19" id="KW-0249">Electron transport</keyword>
<evidence type="ECO:0000256" key="17">
    <source>
        <dbReference type="ARBA" id="ARBA00023065"/>
    </source>
</evidence>
<feature type="transmembrane region" description="Helical" evidence="22">
    <location>
        <begin position="60"/>
        <end position="79"/>
    </location>
</feature>
<evidence type="ECO:0000256" key="21">
    <source>
        <dbReference type="PIRSR" id="PIRSR000006-2"/>
    </source>
</evidence>
<evidence type="ECO:0000256" key="9">
    <source>
        <dbReference type="ARBA" id="ARBA00022692"/>
    </source>
</evidence>
<dbReference type="EMBL" id="CP014143">
    <property type="protein sequence ID" value="AOS97344.1"/>
    <property type="molecule type" value="Genomic_DNA"/>
</dbReference>
<dbReference type="InterPro" id="IPR009056">
    <property type="entry name" value="Cyt_c-like_dom"/>
</dbReference>
<dbReference type="RefSeq" id="WP_193427332.1">
    <property type="nucleotide sequence ID" value="NZ_CP014143.1"/>
</dbReference>
<dbReference type="PIRSF" id="PIRSF000006">
    <property type="entry name" value="Cbb3-Cox_fixP"/>
    <property type="match status" value="1"/>
</dbReference>
<dbReference type="Gene3D" id="1.10.760.10">
    <property type="entry name" value="Cytochrome c-like domain"/>
    <property type="match status" value="2"/>
</dbReference>
<evidence type="ECO:0000256" key="1">
    <source>
        <dbReference type="ARBA" id="ARBA00004533"/>
    </source>
</evidence>
<dbReference type="STRING" id="1769779.AUP74_01914"/>
<feature type="domain" description="Cytochrome c" evidence="23">
    <location>
        <begin position="214"/>
        <end position="295"/>
    </location>
</feature>
<dbReference type="PRINTS" id="PR00605">
    <property type="entry name" value="CYTCHROMECIC"/>
</dbReference>
<evidence type="ECO:0000256" key="22">
    <source>
        <dbReference type="SAM" id="Phobius"/>
    </source>
</evidence>
<comment type="function">
    <text evidence="19">C-type cytochrome. Part of the cbb3-type cytochrome c oxidase complex.</text>
</comment>
<evidence type="ECO:0000256" key="4">
    <source>
        <dbReference type="ARBA" id="ARBA00022448"/>
    </source>
</evidence>
<keyword evidence="5 19" id="KW-1003">Cell membrane</keyword>
<protein>
    <recommendedName>
        <fullName evidence="19">Cbb3-type cytochrome c oxidase subunit</fullName>
    </recommendedName>
</protein>
<feature type="binding site" description="axial binding residue" evidence="20">
    <location>
        <position position="145"/>
    </location>
    <ligand>
        <name>heme c</name>
        <dbReference type="ChEBI" id="CHEBI:61717"/>
        <label>1</label>
    </ligand>
    <ligandPart>
        <name>Fe</name>
        <dbReference type="ChEBI" id="CHEBI:18248"/>
    </ligandPart>
</feature>
<dbReference type="Gene3D" id="6.10.280.130">
    <property type="match status" value="1"/>
</dbReference>
<evidence type="ECO:0000256" key="7">
    <source>
        <dbReference type="ARBA" id="ARBA00022617"/>
    </source>
</evidence>
<dbReference type="KEGG" id="micc:AUP74_01914"/>
<dbReference type="UniPathway" id="UPA00705"/>
<dbReference type="Pfam" id="PF14715">
    <property type="entry name" value="FixP_N"/>
    <property type="match status" value="1"/>
</dbReference>
<dbReference type="PATRIC" id="fig|1769779.3.peg.1919"/>
<evidence type="ECO:0000256" key="8">
    <source>
        <dbReference type="ARBA" id="ARBA00022660"/>
    </source>
</evidence>
<reference evidence="25" key="1">
    <citation type="submission" date="2016-01" db="EMBL/GenBank/DDBJ databases">
        <title>Complete genome sequence of Microbulbifer sp. CCB-MM1, a halophile isolated from Matang Mangrove Forest, Perak.</title>
        <authorList>
            <person name="Moh T.H."/>
            <person name="Dinesh B."/>
            <person name="Lau N.-S."/>
            <person name="Go F."/>
            <person name="Alexander Chong S.-C."/>
        </authorList>
    </citation>
    <scope>NUCLEOTIDE SEQUENCE [LARGE SCALE GENOMIC DNA]</scope>
    <source>
        <strain evidence="25">CCB-MM1</strain>
    </source>
</reference>
<dbReference type="InterPro" id="IPR008168">
    <property type="entry name" value="Cyt_C_IC"/>
</dbReference>
<comment type="subcellular location">
    <subcellularLocation>
        <location evidence="1 19">Cell inner membrane</location>
    </subcellularLocation>
</comment>
<keyword evidence="25" id="KW-1185">Reference proteome</keyword>
<feature type="binding site" description="axial binding residue" evidence="20">
    <location>
        <position position="231"/>
    </location>
    <ligand>
        <name>heme c</name>
        <dbReference type="ChEBI" id="CHEBI:61717"/>
        <label>2</label>
    </ligand>
    <ligandPart>
        <name>Fe</name>
        <dbReference type="ChEBI" id="CHEBI:18248"/>
    </ligandPart>
</feature>
<evidence type="ECO:0000256" key="13">
    <source>
        <dbReference type="ARBA" id="ARBA00022982"/>
    </source>
</evidence>
<dbReference type="GO" id="GO:0020037">
    <property type="term" value="F:heme binding"/>
    <property type="evidence" value="ECO:0007669"/>
    <property type="project" value="InterPro"/>
</dbReference>
<organism evidence="24 25">
    <name type="scientific">Microbulbifer aggregans</name>
    <dbReference type="NCBI Taxonomy" id="1769779"/>
    <lineage>
        <taxon>Bacteria</taxon>
        <taxon>Pseudomonadati</taxon>
        <taxon>Pseudomonadota</taxon>
        <taxon>Gammaproteobacteria</taxon>
        <taxon>Cellvibrionales</taxon>
        <taxon>Microbulbiferaceae</taxon>
        <taxon>Microbulbifer</taxon>
    </lineage>
</organism>
<evidence type="ECO:0000256" key="2">
    <source>
        <dbReference type="ARBA" id="ARBA00004673"/>
    </source>
</evidence>
<dbReference type="GO" id="GO:0005886">
    <property type="term" value="C:plasma membrane"/>
    <property type="evidence" value="ECO:0007669"/>
    <property type="project" value="UniProtKB-SubCell"/>
</dbReference>
<evidence type="ECO:0000256" key="5">
    <source>
        <dbReference type="ARBA" id="ARBA00022475"/>
    </source>
</evidence>
<evidence type="ECO:0000256" key="11">
    <source>
        <dbReference type="ARBA" id="ARBA00022737"/>
    </source>
</evidence>
<evidence type="ECO:0000256" key="6">
    <source>
        <dbReference type="ARBA" id="ARBA00022519"/>
    </source>
</evidence>
<sequence>MTTFWSLWVIVLTLANLALVCWVLFANRKVAVDDQQEPGNQTTGHVYDGIEEYDNPLPRWWFLMFVGSLVFSAIYLVIYPGMGNFKGVSGWTSVGELNRDQEKAMEKFDETFGKFAEMPIEEIAQNRDALKMGARIFANNCSVCHGADGGGNYGFPNLTDSDWLYGGSPEKILETLYKGRQGLMPPQGPIIGEEGVRNTAEYVLSLNGLEHNAEMAAAGKKVFGQVCMACHGMDAKGNQALGAPNLTDNIWLYGSSREQIQHTIRGGRSNQMPAQDDKLRDDKIRLVAAYVYSLSRQEEVEQ</sequence>
<dbReference type="NCBIfam" id="TIGR00782">
    <property type="entry name" value="ccoP"/>
    <property type="match status" value="1"/>
</dbReference>
<feature type="binding site" description="covalent" evidence="21">
    <location>
        <position position="227"/>
    </location>
    <ligand>
        <name>heme c</name>
        <dbReference type="ChEBI" id="CHEBI:61717"/>
        <label>2</label>
    </ligand>
</feature>
<evidence type="ECO:0000313" key="25">
    <source>
        <dbReference type="Proteomes" id="UP000095672"/>
    </source>
</evidence>
<feature type="binding site" description="axial binding residue" evidence="20">
    <location>
        <position position="272"/>
    </location>
    <ligand>
        <name>heme c</name>
        <dbReference type="ChEBI" id="CHEBI:61717"/>
        <label>1</label>
    </ligand>
    <ligandPart>
        <name>Fe</name>
        <dbReference type="ChEBI" id="CHEBI:18248"/>
    </ligandPart>
</feature>
<keyword evidence="4 19" id="KW-0813">Transport</keyword>
<dbReference type="GO" id="GO:0009055">
    <property type="term" value="F:electron transfer activity"/>
    <property type="evidence" value="ECO:0007669"/>
    <property type="project" value="InterPro"/>
</dbReference>
<keyword evidence="6 19" id="KW-0997">Cell inner membrane</keyword>
<evidence type="ECO:0000256" key="18">
    <source>
        <dbReference type="ARBA" id="ARBA00023136"/>
    </source>
</evidence>
<evidence type="ECO:0000256" key="20">
    <source>
        <dbReference type="PIRSR" id="PIRSR000006-1"/>
    </source>
</evidence>
<feature type="transmembrane region" description="Helical" evidence="22">
    <location>
        <begin position="7"/>
        <end position="25"/>
    </location>
</feature>
<dbReference type="Proteomes" id="UP000095672">
    <property type="component" value="Chromosome"/>
</dbReference>
<dbReference type="GO" id="GO:0016491">
    <property type="term" value="F:oxidoreductase activity"/>
    <property type="evidence" value="ECO:0007669"/>
    <property type="project" value="UniProtKB-KW"/>
</dbReference>
<dbReference type="SUPFAM" id="SSF46626">
    <property type="entry name" value="Cytochrome c"/>
    <property type="match status" value="2"/>
</dbReference>
<keyword evidence="8 19" id="KW-0679">Respiratory chain</keyword>
<dbReference type="GO" id="GO:0005506">
    <property type="term" value="F:iron ion binding"/>
    <property type="evidence" value="ECO:0007669"/>
    <property type="project" value="InterPro"/>
</dbReference>
<comment type="pathway">
    <text evidence="2 19">Energy metabolism; oxidative phosphorylation.</text>
</comment>
<keyword evidence="15 19" id="KW-0560">Oxidoreductase</keyword>
<evidence type="ECO:0000256" key="12">
    <source>
        <dbReference type="ARBA" id="ARBA00022781"/>
    </source>
</evidence>
<comment type="subunit">
    <text evidence="19">Component of the cbb3-type cytochrome c oxidase.</text>
</comment>
<evidence type="ECO:0000259" key="23">
    <source>
        <dbReference type="PROSITE" id="PS51007"/>
    </source>
</evidence>
<keyword evidence="14 22" id="KW-1133">Transmembrane helix</keyword>
<comment type="similarity">
    <text evidence="3 19">Belongs to the CcoP / FixP family.</text>
</comment>
<dbReference type="PANTHER" id="PTHR33751:SF1">
    <property type="entry name" value="CBB3-TYPE CYTOCHROME C OXIDASE SUBUNIT FIXP"/>
    <property type="match status" value="1"/>
</dbReference>
<name>A0A1C9W863_9GAMM</name>